<evidence type="ECO:0000313" key="2">
    <source>
        <dbReference type="Proteomes" id="UP000287352"/>
    </source>
</evidence>
<dbReference type="InterPro" id="IPR043746">
    <property type="entry name" value="DUF5691"/>
</dbReference>
<sequence length="511" mass="58318">MNQLVTQAIVGTAHQSEQPMTTGTSIDDLLPHLATHTPERRLLLVAGAQALYQQAGLHPYTIETLSEPAAPEQLPDCTPAAANLISSLLQHSRQQEFVLEALQRLQKAQQRLPFTLLASALTYGTQHANLRSALFPVLGERGLWLSQQNPAWNWVAELQPVVDAPLDRNNLQIHWQEGKQGERKQALRVLRTHQPAQAREWLSDIWKQEAANVREALLETLAINLSGEDEEFLNKALEDRSATVRTLAVRLLTQIPGSALLQRMLARADALLPIAQGKITVMLPQSCPKDWQKDGIALKPPKGLGERYWWLQQVLALIPPAHWEHQFALPAQEILRQLTTDENKSLNTVIAPPIAEAAVLHHDQDWILLLWNTARQHLFTQQQVLLLRHLPAEYNEQKAIEESHHFPEQEWIVYLEALPRPWSQTFSQFYLKTLRNHFATTIVNYNTLQLINQTLILAASALAPECLIEAQLPWTIMSENQQYDWYIQNARQNVDRFIENIQLRIRLLEEI</sequence>
<dbReference type="Pfam" id="PF18944">
    <property type="entry name" value="DUF5691"/>
    <property type="match status" value="1"/>
</dbReference>
<gene>
    <name evidence="1" type="ORF">KTT_21450</name>
</gene>
<dbReference type="RefSeq" id="WP_126579922.1">
    <property type="nucleotide sequence ID" value="NZ_BIFR01000001.1"/>
</dbReference>
<protein>
    <submittedName>
        <fullName evidence="1">Uncharacterized protein</fullName>
    </submittedName>
</protein>
<reference evidence="2" key="1">
    <citation type="submission" date="2018-12" db="EMBL/GenBank/DDBJ databases">
        <title>Tengunoibacter tsumagoiensis gen. nov., sp. nov., Dictyobacter kobayashii sp. nov., D. alpinus sp. nov., and D. joshuensis sp. nov. and description of Dictyobacteraceae fam. nov. within the order Ktedonobacterales isolated from Tengu-no-mugimeshi.</title>
        <authorList>
            <person name="Wang C.M."/>
            <person name="Zheng Y."/>
            <person name="Sakai Y."/>
            <person name="Toyoda A."/>
            <person name="Minakuchi Y."/>
            <person name="Abe K."/>
            <person name="Yokota A."/>
            <person name="Yabe S."/>
        </authorList>
    </citation>
    <scope>NUCLEOTIDE SEQUENCE [LARGE SCALE GENOMIC DNA]</scope>
    <source>
        <strain evidence="2">Uno3</strain>
    </source>
</reference>
<keyword evidence="2" id="KW-1185">Reference proteome</keyword>
<dbReference type="OrthoDB" id="262508at2"/>
<dbReference type="InterPro" id="IPR016024">
    <property type="entry name" value="ARM-type_fold"/>
</dbReference>
<dbReference type="EMBL" id="BIFR01000001">
    <property type="protein sequence ID" value="GCE12286.1"/>
    <property type="molecule type" value="Genomic_DNA"/>
</dbReference>
<organism evidence="1 2">
    <name type="scientific">Tengunoibacter tsumagoiensis</name>
    <dbReference type="NCBI Taxonomy" id="2014871"/>
    <lineage>
        <taxon>Bacteria</taxon>
        <taxon>Bacillati</taxon>
        <taxon>Chloroflexota</taxon>
        <taxon>Ktedonobacteria</taxon>
        <taxon>Ktedonobacterales</taxon>
        <taxon>Dictyobacteraceae</taxon>
        <taxon>Tengunoibacter</taxon>
    </lineage>
</organism>
<accession>A0A401ZZM0</accession>
<name>A0A401ZZM0_9CHLR</name>
<evidence type="ECO:0000313" key="1">
    <source>
        <dbReference type="EMBL" id="GCE12286.1"/>
    </source>
</evidence>
<dbReference type="AlphaFoldDB" id="A0A401ZZM0"/>
<comment type="caution">
    <text evidence="1">The sequence shown here is derived from an EMBL/GenBank/DDBJ whole genome shotgun (WGS) entry which is preliminary data.</text>
</comment>
<dbReference type="Proteomes" id="UP000287352">
    <property type="component" value="Unassembled WGS sequence"/>
</dbReference>
<proteinExistence type="predicted"/>
<dbReference type="SUPFAM" id="SSF48371">
    <property type="entry name" value="ARM repeat"/>
    <property type="match status" value="1"/>
</dbReference>